<organism evidence="1 2">
    <name type="scientific">Sulfitobacter indolifex HEL-45</name>
    <dbReference type="NCBI Taxonomy" id="391624"/>
    <lineage>
        <taxon>Bacteria</taxon>
        <taxon>Pseudomonadati</taxon>
        <taxon>Pseudomonadota</taxon>
        <taxon>Alphaproteobacteria</taxon>
        <taxon>Rhodobacterales</taxon>
        <taxon>Roseobacteraceae</taxon>
        <taxon>Sulfitobacter</taxon>
    </lineage>
</organism>
<sequence length="37" mass="3928">MIFLSASPGFDDKTRMLMVEAGKTQQVINAVDAGALT</sequence>
<comment type="caution">
    <text evidence="1">The sequence shown here is derived from an EMBL/GenBank/DDBJ whole genome shotgun (WGS) entry which is preliminary data.</text>
</comment>
<reference evidence="1 2" key="1">
    <citation type="submission" date="2007-11" db="EMBL/GenBank/DDBJ databases">
        <authorList>
            <person name="Wagner-Dobler I."/>
            <person name="Ferriera S."/>
            <person name="Johnson J."/>
            <person name="Kravitz S."/>
            <person name="Beeson K."/>
            <person name="Sutton G."/>
            <person name="Rogers Y.-H."/>
            <person name="Friedman R."/>
            <person name="Frazier M."/>
            <person name="Venter J.C."/>
        </authorList>
    </citation>
    <scope>NUCLEOTIDE SEQUENCE [LARGE SCALE GENOMIC DNA]</scope>
    <source>
        <strain evidence="1 2">HEL-45</strain>
    </source>
</reference>
<protein>
    <submittedName>
        <fullName evidence="1">Uncharacterized protein</fullName>
    </submittedName>
</protein>
<gene>
    <name evidence="1" type="ORF">OIHEL45_16686</name>
</gene>
<dbReference type="EMBL" id="ABID01000039">
    <property type="protein sequence ID" value="EDQ03145.1"/>
    <property type="molecule type" value="Genomic_DNA"/>
</dbReference>
<keyword evidence="2" id="KW-1185">Reference proteome</keyword>
<name>A0ABM9X0Z9_9RHOB</name>
<proteinExistence type="predicted"/>
<evidence type="ECO:0000313" key="2">
    <source>
        <dbReference type="Proteomes" id="UP000003257"/>
    </source>
</evidence>
<dbReference type="Proteomes" id="UP000003257">
    <property type="component" value="Unassembled WGS sequence"/>
</dbReference>
<evidence type="ECO:0000313" key="1">
    <source>
        <dbReference type="EMBL" id="EDQ03145.1"/>
    </source>
</evidence>
<accession>A0ABM9X0Z9</accession>